<sequence length="168" mass="18327">MEFQKTYLKNTNISVREYFEGMLAQFPSLRCLLVVEEYANARNTNNNKASWRIRRVAPAVEASKEQAAEVIAALGEWHGGLSLDQHRQQVQLEEADFAALASLADDLAGAAMSTPAASHGHRNRHGAAVARAGTVRERPMSNGSGGQLGAGRPKRTAHTRFNSDDWAV</sequence>
<feature type="region of interest" description="Disordered" evidence="1">
    <location>
        <begin position="114"/>
        <end position="168"/>
    </location>
</feature>
<comment type="caution">
    <text evidence="2">The sequence shown here is derived from an EMBL/GenBank/DDBJ whole genome shotgun (WGS) entry which is preliminary data.</text>
</comment>
<name>A0A150FY10_GONPE</name>
<evidence type="ECO:0000256" key="1">
    <source>
        <dbReference type="SAM" id="MobiDB-lite"/>
    </source>
</evidence>
<gene>
    <name evidence="2" type="ORF">GPECTOR_246g603</name>
</gene>
<dbReference type="AlphaFoldDB" id="A0A150FY10"/>
<evidence type="ECO:0000313" key="2">
    <source>
        <dbReference type="EMBL" id="KXZ41910.1"/>
    </source>
</evidence>
<proteinExistence type="predicted"/>
<accession>A0A150FY10</accession>
<reference evidence="3" key="1">
    <citation type="journal article" date="2016" name="Nat. Commun.">
        <title>The Gonium pectorale genome demonstrates co-option of cell cycle regulation during the evolution of multicellularity.</title>
        <authorList>
            <person name="Hanschen E.R."/>
            <person name="Marriage T.N."/>
            <person name="Ferris P.J."/>
            <person name="Hamaji T."/>
            <person name="Toyoda A."/>
            <person name="Fujiyama A."/>
            <person name="Neme R."/>
            <person name="Noguchi H."/>
            <person name="Minakuchi Y."/>
            <person name="Suzuki M."/>
            <person name="Kawai-Toyooka H."/>
            <person name="Smith D.R."/>
            <person name="Sparks H."/>
            <person name="Anderson J."/>
            <person name="Bakaric R."/>
            <person name="Luria V."/>
            <person name="Karger A."/>
            <person name="Kirschner M.W."/>
            <person name="Durand P.M."/>
            <person name="Michod R.E."/>
            <person name="Nozaki H."/>
            <person name="Olson B.J."/>
        </authorList>
    </citation>
    <scope>NUCLEOTIDE SEQUENCE [LARGE SCALE GENOMIC DNA]</scope>
    <source>
        <strain evidence="3">NIES-2863</strain>
    </source>
</reference>
<keyword evidence="3" id="KW-1185">Reference proteome</keyword>
<evidence type="ECO:0000313" key="3">
    <source>
        <dbReference type="Proteomes" id="UP000075714"/>
    </source>
</evidence>
<protein>
    <submittedName>
        <fullName evidence="2">Uncharacterized protein</fullName>
    </submittedName>
</protein>
<dbReference type="EMBL" id="LSYV01000245">
    <property type="protein sequence ID" value="KXZ41910.1"/>
    <property type="molecule type" value="Genomic_DNA"/>
</dbReference>
<organism evidence="2 3">
    <name type="scientific">Gonium pectorale</name>
    <name type="common">Green alga</name>
    <dbReference type="NCBI Taxonomy" id="33097"/>
    <lineage>
        <taxon>Eukaryota</taxon>
        <taxon>Viridiplantae</taxon>
        <taxon>Chlorophyta</taxon>
        <taxon>core chlorophytes</taxon>
        <taxon>Chlorophyceae</taxon>
        <taxon>CS clade</taxon>
        <taxon>Chlamydomonadales</taxon>
        <taxon>Volvocaceae</taxon>
        <taxon>Gonium</taxon>
    </lineage>
</organism>
<dbReference type="Proteomes" id="UP000075714">
    <property type="component" value="Unassembled WGS sequence"/>
</dbReference>